<name>A0A9K3H008_HELAN</name>
<keyword evidence="3" id="KW-1185">Reference proteome</keyword>
<accession>A0A9K3H008</accession>
<proteinExistence type="predicted"/>
<dbReference type="AlphaFoldDB" id="A0A9K3H008"/>
<evidence type="ECO:0000256" key="1">
    <source>
        <dbReference type="SAM" id="MobiDB-lite"/>
    </source>
</evidence>
<reference evidence="2" key="1">
    <citation type="journal article" date="2017" name="Nature">
        <title>The sunflower genome provides insights into oil metabolism, flowering and Asterid evolution.</title>
        <authorList>
            <person name="Badouin H."/>
            <person name="Gouzy J."/>
            <person name="Grassa C.J."/>
            <person name="Murat F."/>
            <person name="Staton S.E."/>
            <person name="Cottret L."/>
            <person name="Lelandais-Briere C."/>
            <person name="Owens G.L."/>
            <person name="Carrere S."/>
            <person name="Mayjonade B."/>
            <person name="Legrand L."/>
            <person name="Gill N."/>
            <person name="Kane N.C."/>
            <person name="Bowers J.E."/>
            <person name="Hubner S."/>
            <person name="Bellec A."/>
            <person name="Berard A."/>
            <person name="Berges H."/>
            <person name="Blanchet N."/>
            <person name="Boniface M.C."/>
            <person name="Brunel D."/>
            <person name="Catrice O."/>
            <person name="Chaidir N."/>
            <person name="Claudel C."/>
            <person name="Donnadieu C."/>
            <person name="Faraut T."/>
            <person name="Fievet G."/>
            <person name="Helmstetter N."/>
            <person name="King M."/>
            <person name="Knapp S.J."/>
            <person name="Lai Z."/>
            <person name="Le Paslier M.C."/>
            <person name="Lippi Y."/>
            <person name="Lorenzon L."/>
            <person name="Mandel J.R."/>
            <person name="Marage G."/>
            <person name="Marchand G."/>
            <person name="Marquand E."/>
            <person name="Bret-Mestries E."/>
            <person name="Morien E."/>
            <person name="Nambeesan S."/>
            <person name="Nguyen T."/>
            <person name="Pegot-Espagnet P."/>
            <person name="Pouilly N."/>
            <person name="Raftis F."/>
            <person name="Sallet E."/>
            <person name="Schiex T."/>
            <person name="Thomas J."/>
            <person name="Vandecasteele C."/>
            <person name="Vares D."/>
            <person name="Vear F."/>
            <person name="Vautrin S."/>
            <person name="Crespi M."/>
            <person name="Mangin B."/>
            <person name="Burke J.M."/>
            <person name="Salse J."/>
            <person name="Munos S."/>
            <person name="Vincourt P."/>
            <person name="Rieseberg L.H."/>
            <person name="Langlade N.B."/>
        </authorList>
    </citation>
    <scope>NUCLEOTIDE SEQUENCE</scope>
    <source>
        <tissue evidence="2">Leaves</tissue>
    </source>
</reference>
<feature type="region of interest" description="Disordered" evidence="1">
    <location>
        <begin position="1"/>
        <end position="25"/>
    </location>
</feature>
<dbReference type="EMBL" id="MNCJ02000331">
    <property type="protein sequence ID" value="KAF5761458.1"/>
    <property type="molecule type" value="Genomic_DNA"/>
</dbReference>
<gene>
    <name evidence="2" type="ORF">HanXRQr2_Chr16g0765311</name>
</gene>
<evidence type="ECO:0000313" key="2">
    <source>
        <dbReference type="EMBL" id="KAF5761458.1"/>
    </source>
</evidence>
<reference evidence="2" key="2">
    <citation type="submission" date="2020-06" db="EMBL/GenBank/DDBJ databases">
        <title>Helianthus annuus Genome sequencing and assembly Release 2.</title>
        <authorList>
            <person name="Gouzy J."/>
            <person name="Langlade N."/>
            <person name="Munos S."/>
        </authorList>
    </citation>
    <scope>NUCLEOTIDE SEQUENCE</scope>
    <source>
        <tissue evidence="2">Leaves</tissue>
    </source>
</reference>
<protein>
    <submittedName>
        <fullName evidence="2">Uncharacterized protein</fullName>
    </submittedName>
</protein>
<organism evidence="2 3">
    <name type="scientific">Helianthus annuus</name>
    <name type="common">Common sunflower</name>
    <dbReference type="NCBI Taxonomy" id="4232"/>
    <lineage>
        <taxon>Eukaryota</taxon>
        <taxon>Viridiplantae</taxon>
        <taxon>Streptophyta</taxon>
        <taxon>Embryophyta</taxon>
        <taxon>Tracheophyta</taxon>
        <taxon>Spermatophyta</taxon>
        <taxon>Magnoliopsida</taxon>
        <taxon>eudicotyledons</taxon>
        <taxon>Gunneridae</taxon>
        <taxon>Pentapetalae</taxon>
        <taxon>asterids</taxon>
        <taxon>campanulids</taxon>
        <taxon>Asterales</taxon>
        <taxon>Asteraceae</taxon>
        <taxon>Asteroideae</taxon>
        <taxon>Heliantheae alliance</taxon>
        <taxon>Heliantheae</taxon>
        <taxon>Helianthus</taxon>
    </lineage>
</organism>
<sequence>MKNTIGARTKTNTTAKTGNRDPPPPLFLCTPKLDPPLLIPIFDPNHIYPPTITCHKNYIISLYLYIINQENP</sequence>
<dbReference type="Proteomes" id="UP000215914">
    <property type="component" value="Unassembled WGS sequence"/>
</dbReference>
<evidence type="ECO:0000313" key="3">
    <source>
        <dbReference type="Proteomes" id="UP000215914"/>
    </source>
</evidence>
<comment type="caution">
    <text evidence="2">The sequence shown here is derived from an EMBL/GenBank/DDBJ whole genome shotgun (WGS) entry which is preliminary data.</text>
</comment>
<dbReference type="Gramene" id="mRNA:HanXRQr2_Chr16g0765311">
    <property type="protein sequence ID" value="CDS:HanXRQr2_Chr16g0765311.1"/>
    <property type="gene ID" value="HanXRQr2_Chr16g0765311"/>
</dbReference>